<proteinExistence type="predicted"/>
<evidence type="ECO:0000313" key="3">
    <source>
        <dbReference type="EMBL" id="RYU44446.1"/>
    </source>
</evidence>
<dbReference type="InterPro" id="IPR042279">
    <property type="entry name" value="Pep_M60_3"/>
</dbReference>
<dbReference type="PANTHER" id="PTHR15730">
    <property type="entry name" value="EXPERIMENTAL AUTOIMMUNE PROSTATITIS ANTIGEN 2-RELATED"/>
    <property type="match status" value="1"/>
</dbReference>
<dbReference type="OrthoDB" id="9122461at2"/>
<dbReference type="InterPro" id="IPR025385">
    <property type="entry name" value="DUF4092"/>
</dbReference>
<dbReference type="InterPro" id="IPR051244">
    <property type="entry name" value="TCAF"/>
</dbReference>
<dbReference type="Pfam" id="PF17291">
    <property type="entry name" value="M60-like_N"/>
    <property type="match status" value="1"/>
</dbReference>
<dbReference type="InterPro" id="IPR031161">
    <property type="entry name" value="Peptidase_M60_dom"/>
</dbReference>
<dbReference type="PROSITE" id="PS51257">
    <property type="entry name" value="PROKAR_LIPOPROTEIN"/>
    <property type="match status" value="1"/>
</dbReference>
<accession>A0A4Q5KEI0</accession>
<dbReference type="Proteomes" id="UP000293465">
    <property type="component" value="Unassembled WGS sequence"/>
</dbReference>
<feature type="signal peptide" evidence="1">
    <location>
        <begin position="1"/>
        <end position="16"/>
    </location>
</feature>
<dbReference type="InterPro" id="IPR035423">
    <property type="entry name" value="M60-like_N"/>
</dbReference>
<dbReference type="RefSeq" id="WP_130088113.1">
    <property type="nucleotide sequence ID" value="NZ_SEZJ01000018.1"/>
</dbReference>
<comment type="caution">
    <text evidence="3">The sequence shown here is derived from an EMBL/GenBank/DDBJ whole genome shotgun (WGS) entry which is preliminary data.</text>
</comment>
<keyword evidence="1" id="KW-0732">Signal</keyword>
<reference evidence="3 4" key="1">
    <citation type="submission" date="2019-02" db="EMBL/GenBank/DDBJ databases">
        <title>Genome sequences of Aliivibrio finisterrensis strains from farmed Atlantic salmon.</title>
        <authorList>
            <person name="Bowman J.P."/>
        </authorList>
    </citation>
    <scope>NUCLEOTIDE SEQUENCE [LARGE SCALE GENOMIC DNA]</scope>
    <source>
        <strain evidence="3 4">A32</strain>
    </source>
</reference>
<protein>
    <submittedName>
        <fullName evidence="3">DUF4092 domain-containing protein</fullName>
    </submittedName>
</protein>
<evidence type="ECO:0000259" key="2">
    <source>
        <dbReference type="PROSITE" id="PS51723"/>
    </source>
</evidence>
<dbReference type="PANTHER" id="PTHR15730:SF5">
    <property type="entry name" value="SI:CH211-210B2.2-RELATED"/>
    <property type="match status" value="1"/>
</dbReference>
<evidence type="ECO:0000313" key="4">
    <source>
        <dbReference type="Proteomes" id="UP000293465"/>
    </source>
</evidence>
<feature type="domain" description="Peptidase M60" evidence="2">
    <location>
        <begin position="1063"/>
        <end position="1368"/>
    </location>
</feature>
<evidence type="ECO:0000256" key="1">
    <source>
        <dbReference type="SAM" id="SignalP"/>
    </source>
</evidence>
<dbReference type="PROSITE" id="PS51723">
    <property type="entry name" value="PEPTIDASE_M60"/>
    <property type="match status" value="1"/>
</dbReference>
<gene>
    <name evidence="3" type="ORF">ERW49_16435</name>
</gene>
<feature type="chain" id="PRO_5020477179" evidence="1">
    <location>
        <begin position="17"/>
        <end position="1504"/>
    </location>
</feature>
<sequence>MSKKLLLASLISMALAGCNQESIDIGSSRPDVDTGPGTGGGGTPGVKYIGILSLDGINVFGKSVKCNDQPASGFEFVASDSISCYVDDLLIATYPSGSINLVTKALDTRYLQLTLADEYKDNSNKKTNIITLIQNMAVTRHSQIDFDFTLLERARFERLLNDINMESEAFEQEVINETAGSLADKVPSTHIPNIEPEITVSDKPGFVSVNAEKSLQYTPTETILTKAVLQDASGKPVEGIAYFSASARGKTNENGEFEFVWGEAVSFGIDTFELGSVRGNKTVFKVTDLGEEQRGRNAEALIERYRNPLSSHLKLSEKTEAVFAQYPNVINEIISLSLNDKDAELNLGGATGDQPATGIKPAEFKTQFTLGQAFEIDKAICGQSCDADAFGYIHNTRNVAAEMGSIQADINKLWGVTQGWEPVERFHVFHDSTNFYGSTGHARGQAAVNIANTAFPVMMARNDNNYWLKFGDKKAWDEKGLAYITEAPSTVTPDNVGASTATFNLPFVSIGELGKGKVMVMGNARYNSVLVCPNGYSWNGSVNAEGQCSVTTDSDDMTHFFQNTLRYLTNKTVAEKIAVGTNIPHVYFKRHGQVIGSSAPYQLAPVFNATTEQLSSFDNIDPESMPLLLINAYEYVGNDVDNAYQLPMSADLNKPKLNVDDITALIEYVTKGGSVLVMETINENNNIGHIARLFDSAGLAFGMNNSVVSNGNGPSGSYPDRVRSHQEYGSWVIERYAAVSEGAGAPPKLPYTIKEDGTVVWDFILNNKPDDKPKLEVVSWNEMNDKGEIEKQLAFINEADHFEKNDKNEWIIGSDGLPIINQASLNAAKNRILEQFKVNGKFSYQECTNSTYHYEINCLEYRPGNGIPLTGGMYIPAYTELNLGEAEAQAMVKAANLGVNIESLYQHERYFRTEGAEGVRLSSVDVNRIYQNMTVWLWNNLAYRYESAADDELGFERFTQFLNCYTSDKALGNTTCPDDVKATLSRLNMVYGSDKGVYSGKMNPSYPLNYMEKPLTRLMLGRSFWDYDVKVDIRQFPGEPSGSQGGDTLTLDMRNYSAAWYAGNRQPTGQWAVAHQPFTVSVFGNEQPVTFSIALHDDLTGREKHELSLKRPPRMTKSFTLDSGSHEFTVPYGGLIYVQGGGSKEVTITLSNTVDAPLYDVTNTENNGWINPINSPAPIGEVVSNSFVYTAPKLNLNAERYEGKLDVFANELDIFSEDLNDFYARNETASDSKNRKATDVSMPNNRHHFVNDVAISIGAAHSGYPVMNDSFNVQRRNLSTTPLNDWLLWHEVGHNAAEAPFTVAGATEVANNILALYMQDKHLGKMERVVNDIQLMPEFIESEKGHVWGAGGAGERLVMFAQLKEWAETEFDINDWYEGRVPAYYETSITGMKGWNLFKLMHRLTRNESELDLNLKGTNYCYNQNLEKSDALMLCASYAAQTDLTEFFSAWNPGVVAQILPGQEQPIYEGGVSPFGKTAVSNLKLPMPQRDPLKISEVTVRSLQ</sequence>
<dbReference type="SMART" id="SM01276">
    <property type="entry name" value="M60-like"/>
    <property type="match status" value="1"/>
</dbReference>
<name>A0A4Q5KEI0_9GAMM</name>
<dbReference type="Gene3D" id="2.60.120.1250">
    <property type="entry name" value="Peptidase M60, enhancin-like domain 1"/>
    <property type="match status" value="1"/>
</dbReference>
<dbReference type="Gene3D" id="1.10.390.30">
    <property type="entry name" value="Peptidase M60, enhancin-like domain 3"/>
    <property type="match status" value="1"/>
</dbReference>
<dbReference type="EMBL" id="SEZJ01000018">
    <property type="protein sequence ID" value="RYU44446.1"/>
    <property type="molecule type" value="Genomic_DNA"/>
</dbReference>
<dbReference type="Pfam" id="PF13402">
    <property type="entry name" value="Peptidase_M60"/>
    <property type="match status" value="1"/>
</dbReference>
<organism evidence="3 4">
    <name type="scientific">Aliivibrio finisterrensis</name>
    <dbReference type="NCBI Taxonomy" id="511998"/>
    <lineage>
        <taxon>Bacteria</taxon>
        <taxon>Pseudomonadati</taxon>
        <taxon>Pseudomonadota</taxon>
        <taxon>Gammaproteobacteria</taxon>
        <taxon>Vibrionales</taxon>
        <taxon>Vibrionaceae</taxon>
        <taxon>Aliivibrio</taxon>
    </lineage>
</organism>
<dbReference type="NCBIfam" id="NF037974">
    <property type="entry name" value="SslE_AcfD_Zn_LP"/>
    <property type="match status" value="1"/>
</dbReference>
<dbReference type="Pfam" id="PF13322">
    <property type="entry name" value="DUF4092"/>
    <property type="match status" value="1"/>
</dbReference>
<dbReference type="GeneID" id="56276661"/>
<dbReference type="Gene3D" id="3.40.390.80">
    <property type="entry name" value="Peptidase M60, enhancin-like domain 2"/>
    <property type="match status" value="1"/>
</dbReference>